<dbReference type="OrthoDB" id="2801588at2759"/>
<keyword evidence="2" id="KW-1185">Reference proteome</keyword>
<sequence>MPHIFSFSQLQRFIHSFPALREVILRNDPTWDPPEVSAETGLHRTDLSADAWPRLKLWYMSSAVTLRFLELFTTQHPKVQRLCIHVLGLRSSALLQAVEEVLRESGPALAEFEWFASSYNQIALDPVPRLMYNTNLETLQAQIFVLTISRACTSLMALFSHIKSTHMYNMLIQLDLGRLPLDDMDLSVEGSTESITAFHAILCRPVFAGLPTGAMKIFFKYWNMPSDDEPSAINVASARIQTIMVLLLTPWFVRGVLQLQLPNGSLVEGIPPNFRSAGPSIEDDSSIGNGALRGLAG</sequence>
<evidence type="ECO:0000313" key="1">
    <source>
        <dbReference type="EMBL" id="KZT68047.1"/>
    </source>
</evidence>
<reference evidence="1 2" key="1">
    <citation type="journal article" date="2016" name="Mol. Biol. Evol.">
        <title>Comparative Genomics of Early-Diverging Mushroom-Forming Fungi Provides Insights into the Origins of Lignocellulose Decay Capabilities.</title>
        <authorList>
            <person name="Nagy L.G."/>
            <person name="Riley R."/>
            <person name="Tritt A."/>
            <person name="Adam C."/>
            <person name="Daum C."/>
            <person name="Floudas D."/>
            <person name="Sun H."/>
            <person name="Yadav J.S."/>
            <person name="Pangilinan J."/>
            <person name="Larsson K.H."/>
            <person name="Matsuura K."/>
            <person name="Barry K."/>
            <person name="Labutti K."/>
            <person name="Kuo R."/>
            <person name="Ohm R.A."/>
            <person name="Bhattacharya S.S."/>
            <person name="Shirouzu T."/>
            <person name="Yoshinaga Y."/>
            <person name="Martin F.M."/>
            <person name="Grigoriev I.V."/>
            <person name="Hibbett D.S."/>
        </authorList>
    </citation>
    <scope>NUCLEOTIDE SEQUENCE [LARGE SCALE GENOMIC DNA]</scope>
    <source>
        <strain evidence="1 2">L-15889</strain>
    </source>
</reference>
<evidence type="ECO:0000313" key="2">
    <source>
        <dbReference type="Proteomes" id="UP000076727"/>
    </source>
</evidence>
<name>A0A165PCU0_9APHY</name>
<dbReference type="Proteomes" id="UP000076727">
    <property type="component" value="Unassembled WGS sequence"/>
</dbReference>
<protein>
    <submittedName>
        <fullName evidence="1">Uncharacterized protein</fullName>
    </submittedName>
</protein>
<gene>
    <name evidence="1" type="ORF">DAEQUDRAFT_347312</name>
</gene>
<organism evidence="1 2">
    <name type="scientific">Daedalea quercina L-15889</name>
    <dbReference type="NCBI Taxonomy" id="1314783"/>
    <lineage>
        <taxon>Eukaryota</taxon>
        <taxon>Fungi</taxon>
        <taxon>Dikarya</taxon>
        <taxon>Basidiomycota</taxon>
        <taxon>Agaricomycotina</taxon>
        <taxon>Agaricomycetes</taxon>
        <taxon>Polyporales</taxon>
        <taxon>Fomitopsis</taxon>
    </lineage>
</organism>
<accession>A0A165PCU0</accession>
<dbReference type="EMBL" id="KV429070">
    <property type="protein sequence ID" value="KZT68047.1"/>
    <property type="molecule type" value="Genomic_DNA"/>
</dbReference>
<dbReference type="AlphaFoldDB" id="A0A165PCU0"/>
<proteinExistence type="predicted"/>